<reference evidence="1" key="1">
    <citation type="submission" date="2021-11" db="EMBL/GenBank/DDBJ databases">
        <title>Clostridia strains as spoilage organisms.</title>
        <authorList>
            <person name="Wambui J."/>
            <person name="Stevens M.J.A."/>
            <person name="Stephan R."/>
        </authorList>
    </citation>
    <scope>NUCLEOTIDE SEQUENCE</scope>
    <source>
        <strain evidence="1">CF009</strain>
    </source>
</reference>
<dbReference type="Proteomes" id="UP001164733">
    <property type="component" value="Chromosome"/>
</dbReference>
<name>A0AA47EJF6_9CLOT</name>
<sequence length="67" mass="7277">MDNIYKSATLPSGAIIKEIDNSAEPIKVVPIVSETPQPTNQEINENQIIIMEVLANMTEALKAKGVI</sequence>
<dbReference type="RefSeq" id="WP_216120013.1">
    <property type="nucleotide sequence ID" value="NZ_CP086239.1"/>
</dbReference>
<dbReference type="EMBL" id="CP086239">
    <property type="protein sequence ID" value="WAG61337.1"/>
    <property type="molecule type" value="Genomic_DNA"/>
</dbReference>
<gene>
    <name evidence="1" type="ORF">LL038_03530</name>
</gene>
<evidence type="ECO:0000313" key="2">
    <source>
        <dbReference type="Proteomes" id="UP001164733"/>
    </source>
</evidence>
<evidence type="ECO:0000313" key="1">
    <source>
        <dbReference type="EMBL" id="WAG61337.1"/>
    </source>
</evidence>
<protein>
    <submittedName>
        <fullName evidence="1">Uncharacterized protein</fullName>
    </submittedName>
</protein>
<organism evidence="1 2">
    <name type="scientific">Clostridium estertheticum</name>
    <dbReference type="NCBI Taxonomy" id="238834"/>
    <lineage>
        <taxon>Bacteria</taxon>
        <taxon>Bacillati</taxon>
        <taxon>Bacillota</taxon>
        <taxon>Clostridia</taxon>
        <taxon>Eubacteriales</taxon>
        <taxon>Clostridiaceae</taxon>
        <taxon>Clostridium</taxon>
    </lineage>
</organism>
<dbReference type="AlphaFoldDB" id="A0AA47EJF6"/>
<proteinExistence type="predicted"/>
<accession>A0AA47EJF6</accession>